<dbReference type="OrthoDB" id="6058961at2"/>
<evidence type="ECO:0000313" key="3">
    <source>
        <dbReference type="Proteomes" id="UP000275012"/>
    </source>
</evidence>
<name>A0A3M2HUJ5_9GAMM</name>
<comment type="caution">
    <text evidence="2">The sequence shown here is derived from an EMBL/GenBank/DDBJ whole genome shotgun (WGS) entry which is preliminary data.</text>
</comment>
<dbReference type="Proteomes" id="UP000275012">
    <property type="component" value="Unassembled WGS sequence"/>
</dbReference>
<feature type="region of interest" description="Disordered" evidence="1">
    <location>
        <begin position="72"/>
        <end position="104"/>
    </location>
</feature>
<feature type="compositionally biased region" description="Low complexity" evidence="1">
    <location>
        <begin position="81"/>
        <end position="96"/>
    </location>
</feature>
<accession>A0A3M2HUJ5</accession>
<proteinExistence type="predicted"/>
<organism evidence="2 3">
    <name type="scientific">Solilutibacter pythonis</name>
    <dbReference type="NCBI Taxonomy" id="2483112"/>
    <lineage>
        <taxon>Bacteria</taxon>
        <taxon>Pseudomonadati</taxon>
        <taxon>Pseudomonadota</taxon>
        <taxon>Gammaproteobacteria</taxon>
        <taxon>Lysobacterales</taxon>
        <taxon>Lysobacteraceae</taxon>
        <taxon>Solilutibacter</taxon>
    </lineage>
</organism>
<evidence type="ECO:0008006" key="4">
    <source>
        <dbReference type="Google" id="ProtNLM"/>
    </source>
</evidence>
<sequence length="123" mass="13227">MTPQEHDFDQTMRQRWREAANHLDGRTRHHLQPATAIRAAQPLAPTARHRWPAGVALAGLALAAGLVIAPNLRHGDPASNPAALASDLTAAPATPTAEDDLLGRNPDFYAWLGSDEVRGLAME</sequence>
<evidence type="ECO:0000313" key="2">
    <source>
        <dbReference type="EMBL" id="RMH89464.1"/>
    </source>
</evidence>
<gene>
    <name evidence="2" type="ORF">EBB59_10230</name>
</gene>
<keyword evidence="3" id="KW-1185">Reference proteome</keyword>
<protein>
    <recommendedName>
        <fullName evidence="4">DUF3619 family protein</fullName>
    </recommendedName>
</protein>
<reference evidence="2 3" key="1">
    <citation type="submission" date="2018-10" db="EMBL/GenBank/DDBJ databases">
        <title>Proposal of Lysobacter pythonis sp. nov. isolated from royal pythons (Python regius).</title>
        <authorList>
            <person name="Hans-Juergen B."/>
            <person name="Huptas C."/>
            <person name="Sandra B."/>
            <person name="Igor L."/>
            <person name="Joachim S."/>
            <person name="Siegfried S."/>
            <person name="Mareike W."/>
            <person name="Peter K."/>
        </authorList>
    </citation>
    <scope>NUCLEOTIDE SEQUENCE [LARGE SCALE GENOMIC DNA]</scope>
    <source>
        <strain evidence="2 3">4284/11</strain>
    </source>
</reference>
<evidence type="ECO:0000256" key="1">
    <source>
        <dbReference type="SAM" id="MobiDB-lite"/>
    </source>
</evidence>
<dbReference type="RefSeq" id="WP_122102061.1">
    <property type="nucleotide sequence ID" value="NZ_RFLY01000015.1"/>
</dbReference>
<dbReference type="EMBL" id="RFLY01000015">
    <property type="protein sequence ID" value="RMH89464.1"/>
    <property type="molecule type" value="Genomic_DNA"/>
</dbReference>
<dbReference type="AlphaFoldDB" id="A0A3M2HUJ5"/>